<gene>
    <name evidence="4" type="ORF">VW23_011615</name>
</gene>
<keyword evidence="5" id="KW-1185">Reference proteome</keyword>
<dbReference type="OrthoDB" id="5564966at2"/>
<dbReference type="Gene3D" id="3.40.50.620">
    <property type="entry name" value="HUPs"/>
    <property type="match status" value="1"/>
</dbReference>
<keyword evidence="2" id="KW-0963">Cytoplasm</keyword>
<dbReference type="PIRSF" id="PIRSF006276">
    <property type="entry name" value="UspA"/>
    <property type="match status" value="1"/>
</dbReference>
<reference evidence="4 5" key="1">
    <citation type="journal article" date="2015" name="Genome Announc.">
        <title>Genome Assemblies of Three Soil-Associated Devosia species: D. insulae, D. limi, and D. soli.</title>
        <authorList>
            <person name="Hassan Y.I."/>
            <person name="Lepp D."/>
            <person name="Zhou T."/>
        </authorList>
    </citation>
    <scope>NUCLEOTIDE SEQUENCE [LARGE SCALE GENOMIC DNA]</scope>
    <source>
        <strain evidence="4 5">DS-56</strain>
    </source>
</reference>
<comment type="subcellular location">
    <subcellularLocation>
        <location evidence="2">Cytoplasm</location>
    </subcellularLocation>
</comment>
<dbReference type="RefSeq" id="WP_069908414.1">
    <property type="nucleotide sequence ID" value="NZ_LAJE02000072.1"/>
</dbReference>
<evidence type="ECO:0000256" key="1">
    <source>
        <dbReference type="ARBA" id="ARBA00008791"/>
    </source>
</evidence>
<dbReference type="AlphaFoldDB" id="A0A1E5XV45"/>
<dbReference type="SUPFAM" id="SSF52402">
    <property type="entry name" value="Adenine nucleotide alpha hydrolases-like"/>
    <property type="match status" value="1"/>
</dbReference>
<protein>
    <recommendedName>
        <fullName evidence="2">Universal stress protein</fullName>
    </recommendedName>
</protein>
<feature type="domain" description="UspA" evidence="3">
    <location>
        <begin position="1"/>
        <end position="149"/>
    </location>
</feature>
<organism evidence="4 5">
    <name type="scientific">Devosia insulae DS-56</name>
    <dbReference type="NCBI Taxonomy" id="1116389"/>
    <lineage>
        <taxon>Bacteria</taxon>
        <taxon>Pseudomonadati</taxon>
        <taxon>Pseudomonadota</taxon>
        <taxon>Alphaproteobacteria</taxon>
        <taxon>Hyphomicrobiales</taxon>
        <taxon>Devosiaceae</taxon>
        <taxon>Devosia</taxon>
    </lineage>
</organism>
<dbReference type="InterPro" id="IPR006016">
    <property type="entry name" value="UspA"/>
</dbReference>
<dbReference type="Proteomes" id="UP000095463">
    <property type="component" value="Unassembled WGS sequence"/>
</dbReference>
<comment type="caution">
    <text evidence="4">The sequence shown here is derived from an EMBL/GenBank/DDBJ whole genome shotgun (WGS) entry which is preliminary data.</text>
</comment>
<evidence type="ECO:0000313" key="4">
    <source>
        <dbReference type="EMBL" id="OEO32458.1"/>
    </source>
</evidence>
<dbReference type="CDD" id="cd00293">
    <property type="entry name" value="USP-like"/>
    <property type="match status" value="1"/>
</dbReference>
<dbReference type="InterPro" id="IPR014729">
    <property type="entry name" value="Rossmann-like_a/b/a_fold"/>
</dbReference>
<dbReference type="PANTHER" id="PTHR46268:SF15">
    <property type="entry name" value="UNIVERSAL STRESS PROTEIN HP_0031"/>
    <property type="match status" value="1"/>
</dbReference>
<name>A0A1E5XV45_9HYPH</name>
<proteinExistence type="inferred from homology"/>
<evidence type="ECO:0000259" key="3">
    <source>
        <dbReference type="Pfam" id="PF00582"/>
    </source>
</evidence>
<comment type="similarity">
    <text evidence="1 2">Belongs to the universal stress protein A family.</text>
</comment>
<dbReference type="Pfam" id="PF00582">
    <property type="entry name" value="Usp"/>
    <property type="match status" value="1"/>
</dbReference>
<dbReference type="GO" id="GO:0005737">
    <property type="term" value="C:cytoplasm"/>
    <property type="evidence" value="ECO:0007669"/>
    <property type="project" value="UniProtKB-SubCell"/>
</dbReference>
<dbReference type="PANTHER" id="PTHR46268">
    <property type="entry name" value="STRESS RESPONSE PROTEIN NHAX"/>
    <property type="match status" value="1"/>
</dbReference>
<evidence type="ECO:0000313" key="5">
    <source>
        <dbReference type="Proteomes" id="UP000095463"/>
    </source>
</evidence>
<evidence type="ECO:0000256" key="2">
    <source>
        <dbReference type="PIRNR" id="PIRNR006276"/>
    </source>
</evidence>
<sequence>MYAHILVATDGSELASRALDHALGLAKALGSAVTIVTVTEPTAVLGGGYATVAGTAFDPIPELIEAQETGAKELLAKAETAASAAGVAAKTVYVNDSFPADGIISTANSVGADLIVMGSHGRRGLGRLLLGSQTNNVLAHTAIPVLVTR</sequence>
<dbReference type="EMBL" id="LAJE02000072">
    <property type="protein sequence ID" value="OEO32458.1"/>
    <property type="molecule type" value="Genomic_DNA"/>
</dbReference>
<dbReference type="PRINTS" id="PR01438">
    <property type="entry name" value="UNVRSLSTRESS"/>
</dbReference>
<dbReference type="InterPro" id="IPR006015">
    <property type="entry name" value="Universal_stress_UspA"/>
</dbReference>
<accession>A0A1E5XV45</accession>